<proteinExistence type="predicted"/>
<evidence type="ECO:0000313" key="2">
    <source>
        <dbReference type="Proteomes" id="UP001497516"/>
    </source>
</evidence>
<dbReference type="Proteomes" id="UP001497516">
    <property type="component" value="Chromosome 3"/>
</dbReference>
<name>A0AAV2DWT2_9ROSI</name>
<evidence type="ECO:0000313" key="1">
    <source>
        <dbReference type="EMBL" id="CAL1377815.1"/>
    </source>
</evidence>
<evidence type="ECO:0008006" key="3">
    <source>
        <dbReference type="Google" id="ProtNLM"/>
    </source>
</evidence>
<protein>
    <recommendedName>
        <fullName evidence="3">Reverse transcriptase</fullName>
    </recommendedName>
</protein>
<gene>
    <name evidence="1" type="ORF">LTRI10_LOCUS19438</name>
</gene>
<dbReference type="AlphaFoldDB" id="A0AAV2DWT2"/>
<sequence>MNFFHRTTLARRKRNTIKRLWDDSGRWHVGQQAVSNYFVQNYQHLFTVGDSPQSWPVLESFPRRLEEYDNEALLRPFSREEIFDALKQMGKRKAPGADGLSVFFFRRYWHVIGDEVVANIVQILTTGMKWFLSFIKLFRRSWLTG</sequence>
<accession>A0AAV2DWT2</accession>
<organism evidence="1 2">
    <name type="scientific">Linum trigynum</name>
    <dbReference type="NCBI Taxonomy" id="586398"/>
    <lineage>
        <taxon>Eukaryota</taxon>
        <taxon>Viridiplantae</taxon>
        <taxon>Streptophyta</taxon>
        <taxon>Embryophyta</taxon>
        <taxon>Tracheophyta</taxon>
        <taxon>Spermatophyta</taxon>
        <taxon>Magnoliopsida</taxon>
        <taxon>eudicotyledons</taxon>
        <taxon>Gunneridae</taxon>
        <taxon>Pentapetalae</taxon>
        <taxon>rosids</taxon>
        <taxon>fabids</taxon>
        <taxon>Malpighiales</taxon>
        <taxon>Linaceae</taxon>
        <taxon>Linum</taxon>
    </lineage>
</organism>
<keyword evidence="2" id="KW-1185">Reference proteome</keyword>
<dbReference type="EMBL" id="OZ034816">
    <property type="protein sequence ID" value="CAL1377815.1"/>
    <property type="molecule type" value="Genomic_DNA"/>
</dbReference>
<reference evidence="1 2" key="1">
    <citation type="submission" date="2024-04" db="EMBL/GenBank/DDBJ databases">
        <authorList>
            <person name="Fracassetti M."/>
        </authorList>
    </citation>
    <scope>NUCLEOTIDE SEQUENCE [LARGE SCALE GENOMIC DNA]</scope>
</reference>